<comment type="caution">
    <text evidence="3">The sequence shown here is derived from an EMBL/GenBank/DDBJ whole genome shotgun (WGS) entry which is preliminary data.</text>
</comment>
<dbReference type="PANTHER" id="PTHR36120">
    <property type="entry name" value="FUCOSE ISOMERASE"/>
    <property type="match status" value="1"/>
</dbReference>
<dbReference type="GO" id="GO:0005996">
    <property type="term" value="P:monosaccharide metabolic process"/>
    <property type="evidence" value="ECO:0007669"/>
    <property type="project" value="InterPro"/>
</dbReference>
<dbReference type="GO" id="GO:0005737">
    <property type="term" value="C:cytoplasm"/>
    <property type="evidence" value="ECO:0007669"/>
    <property type="project" value="InterPro"/>
</dbReference>
<dbReference type="PANTHER" id="PTHR36120:SF2">
    <property type="entry name" value="FUCOSE ISOMERASE"/>
    <property type="match status" value="1"/>
</dbReference>
<dbReference type="Proteomes" id="UP000824200">
    <property type="component" value="Unassembled WGS sequence"/>
</dbReference>
<accession>A0A9D1J8J5</accession>
<organism evidence="3 4">
    <name type="scientific">Candidatus Fimimonas gallinarum</name>
    <dbReference type="NCBI Taxonomy" id="2840821"/>
    <lineage>
        <taxon>Bacteria</taxon>
        <taxon>Pseudomonadati</taxon>
        <taxon>Myxococcota</taxon>
        <taxon>Myxococcia</taxon>
        <taxon>Myxococcales</taxon>
        <taxon>Cystobacterineae</taxon>
        <taxon>Myxococcaceae</taxon>
        <taxon>Myxococcaceae incertae sedis</taxon>
        <taxon>Candidatus Fimimonas</taxon>
    </lineage>
</organism>
<evidence type="ECO:0000256" key="2">
    <source>
        <dbReference type="ARBA" id="ARBA00023277"/>
    </source>
</evidence>
<evidence type="ECO:0008006" key="5">
    <source>
        <dbReference type="Google" id="ProtNLM"/>
    </source>
</evidence>
<keyword evidence="1" id="KW-0413">Isomerase</keyword>
<dbReference type="AlphaFoldDB" id="A0A9D1J8J5"/>
<reference evidence="3" key="1">
    <citation type="submission" date="2020-10" db="EMBL/GenBank/DDBJ databases">
        <authorList>
            <person name="Gilroy R."/>
        </authorList>
    </citation>
    <scope>NUCLEOTIDE SEQUENCE</scope>
    <source>
        <strain evidence="3">CHK121-14286</strain>
    </source>
</reference>
<evidence type="ECO:0000256" key="1">
    <source>
        <dbReference type="ARBA" id="ARBA00023235"/>
    </source>
</evidence>
<sequence length="398" mass="44328">MKIKIATFRSALKYSENFLQQQKDFLQAIQKAVGLPIETAALDDYDCDLKLIFVQTGGSEGLFLQNFAQLQPPYYLLTNGANNSLAASLEILTYLKNRQLEGEVLHGDTDHIARRITQLCKLGKARKKLADMRLGMIGKPSDWLIASVPDYTAVRKLFGTEIEDIDLAELENMSKTMHPSQKQLPDGAFDKSELESSLNIYECVKQIVEKHRLDGFALRCFDLLSDVKMTGCMALAFLNSENTVATCEGDLMAMLSMCVLRTVCGKPSFQANPSRIETAENSVVFAHCTLPLSMTESFKLDTHFESGIGVAVRGKMHVGDVTVLRLSSDLKHYFLSSGQITGNLEEDNLCRTQIRVHLDEDVKLLLQRPCGNHHVICYGNCCGGVEMLLDSYGLVRVR</sequence>
<evidence type="ECO:0000313" key="3">
    <source>
        <dbReference type="EMBL" id="HIR65977.1"/>
    </source>
</evidence>
<reference evidence="3" key="2">
    <citation type="journal article" date="2021" name="PeerJ">
        <title>Extensive microbial diversity within the chicken gut microbiome revealed by metagenomics and culture.</title>
        <authorList>
            <person name="Gilroy R."/>
            <person name="Ravi A."/>
            <person name="Getino M."/>
            <person name="Pursley I."/>
            <person name="Horton D.L."/>
            <person name="Alikhan N.F."/>
            <person name="Baker D."/>
            <person name="Gharbi K."/>
            <person name="Hall N."/>
            <person name="Watson M."/>
            <person name="Adriaenssens E.M."/>
            <person name="Foster-Nyarko E."/>
            <person name="Jarju S."/>
            <person name="Secka A."/>
            <person name="Antonio M."/>
            <person name="Oren A."/>
            <person name="Chaudhuri R.R."/>
            <person name="La Ragione R."/>
            <person name="Hildebrand F."/>
            <person name="Pallen M.J."/>
        </authorList>
    </citation>
    <scope>NUCLEOTIDE SEQUENCE</scope>
    <source>
        <strain evidence="3">CHK121-14286</strain>
    </source>
</reference>
<dbReference type="GO" id="GO:0016861">
    <property type="term" value="F:intramolecular oxidoreductase activity, interconverting aldoses and ketoses"/>
    <property type="evidence" value="ECO:0007669"/>
    <property type="project" value="InterPro"/>
</dbReference>
<name>A0A9D1J8J5_9BACT</name>
<keyword evidence="2" id="KW-0119">Carbohydrate metabolism</keyword>
<dbReference type="SUPFAM" id="SSF53743">
    <property type="entry name" value="FucI/AraA N-terminal and middle domains"/>
    <property type="match status" value="1"/>
</dbReference>
<proteinExistence type="predicted"/>
<protein>
    <recommendedName>
        <fullName evidence="5">Fucose isomerase</fullName>
    </recommendedName>
</protein>
<dbReference type="EMBL" id="DVHL01000030">
    <property type="protein sequence ID" value="HIR65977.1"/>
    <property type="molecule type" value="Genomic_DNA"/>
</dbReference>
<evidence type="ECO:0000313" key="4">
    <source>
        <dbReference type="Proteomes" id="UP000824200"/>
    </source>
</evidence>
<gene>
    <name evidence="3" type="ORF">IAC95_03770</name>
</gene>
<dbReference type="InterPro" id="IPR009015">
    <property type="entry name" value="Fucose_isomerase_N/cen_sf"/>
</dbReference>